<dbReference type="Pfam" id="PF07992">
    <property type="entry name" value="Pyr_redox_2"/>
    <property type="match status" value="1"/>
</dbReference>
<dbReference type="PANTHER" id="PTHR43557:SF2">
    <property type="entry name" value="RIESKE DOMAIN-CONTAINING PROTEIN-RELATED"/>
    <property type="match status" value="1"/>
</dbReference>
<feature type="domain" description="FAD/NAD(P)-binding" evidence="5">
    <location>
        <begin position="4"/>
        <end position="302"/>
    </location>
</feature>
<keyword evidence="7" id="KW-0223">Dioxygenase</keyword>
<dbReference type="PRINTS" id="PR00368">
    <property type="entry name" value="FADPNR"/>
</dbReference>
<evidence type="ECO:0000259" key="6">
    <source>
        <dbReference type="Pfam" id="PF14759"/>
    </source>
</evidence>
<dbReference type="GO" id="GO:0008860">
    <property type="term" value="F:ferredoxin-NAD+ reductase activity"/>
    <property type="evidence" value="ECO:0007669"/>
    <property type="project" value="UniProtKB-EC"/>
</dbReference>
<protein>
    <submittedName>
        <fullName evidence="7">3-phenylpropionate/trans-cinnamate dioxygenase ferredoxin reductase subunit</fullName>
        <ecNumber evidence="7">1.18.1.3</ecNumber>
    </submittedName>
</protein>
<evidence type="ECO:0000313" key="7">
    <source>
        <dbReference type="EMBL" id="NYG57179.1"/>
    </source>
</evidence>
<reference evidence="7 8" key="1">
    <citation type="submission" date="2020-07" db="EMBL/GenBank/DDBJ databases">
        <title>Sequencing the genomes of 1000 actinobacteria strains.</title>
        <authorList>
            <person name="Klenk H.-P."/>
        </authorList>
    </citation>
    <scope>NUCLEOTIDE SEQUENCE [LARGE SCALE GENOMIC DNA]</scope>
    <source>
        <strain evidence="7 8">DSM 23819</strain>
    </source>
</reference>
<comment type="cofactor">
    <cofactor evidence="1">
        <name>FAD</name>
        <dbReference type="ChEBI" id="CHEBI:57692"/>
    </cofactor>
</comment>
<dbReference type="EMBL" id="JACCAA010000001">
    <property type="protein sequence ID" value="NYG57179.1"/>
    <property type="molecule type" value="Genomic_DNA"/>
</dbReference>
<dbReference type="EC" id="1.18.1.3" evidence="7"/>
<dbReference type="GO" id="GO:0016651">
    <property type="term" value="F:oxidoreductase activity, acting on NAD(P)H"/>
    <property type="evidence" value="ECO:0007669"/>
    <property type="project" value="TreeGrafter"/>
</dbReference>
<dbReference type="Gene3D" id="3.50.50.60">
    <property type="entry name" value="FAD/NAD(P)-binding domain"/>
    <property type="match status" value="2"/>
</dbReference>
<keyword evidence="3" id="KW-0274">FAD</keyword>
<evidence type="ECO:0000256" key="4">
    <source>
        <dbReference type="ARBA" id="ARBA00023002"/>
    </source>
</evidence>
<dbReference type="AlphaFoldDB" id="A0A7Y9UT35"/>
<dbReference type="SUPFAM" id="SSF55424">
    <property type="entry name" value="FAD/NAD-linked reductases, dimerisation (C-terminal) domain"/>
    <property type="match status" value="1"/>
</dbReference>
<dbReference type="SUPFAM" id="SSF51905">
    <property type="entry name" value="FAD/NAD(P)-binding domain"/>
    <property type="match status" value="2"/>
</dbReference>
<organism evidence="7 8">
    <name type="scientific">Nocardioides daedukensis</name>
    <dbReference type="NCBI Taxonomy" id="634462"/>
    <lineage>
        <taxon>Bacteria</taxon>
        <taxon>Bacillati</taxon>
        <taxon>Actinomycetota</taxon>
        <taxon>Actinomycetes</taxon>
        <taxon>Propionibacteriales</taxon>
        <taxon>Nocardioidaceae</taxon>
        <taxon>Nocardioides</taxon>
    </lineage>
</organism>
<dbReference type="RefSeq" id="WP_179500491.1">
    <property type="nucleotide sequence ID" value="NZ_JACCAA010000001.1"/>
</dbReference>
<dbReference type="GO" id="GO:0005737">
    <property type="term" value="C:cytoplasm"/>
    <property type="evidence" value="ECO:0007669"/>
    <property type="project" value="TreeGrafter"/>
</dbReference>
<accession>A0A7Y9UT35</accession>
<proteinExistence type="predicted"/>
<evidence type="ECO:0000256" key="3">
    <source>
        <dbReference type="ARBA" id="ARBA00022827"/>
    </source>
</evidence>
<name>A0A7Y9UT35_9ACTN</name>
<comment type="caution">
    <text evidence="7">The sequence shown here is derived from an EMBL/GenBank/DDBJ whole genome shotgun (WGS) entry which is preliminary data.</text>
</comment>
<dbReference type="GO" id="GO:0051213">
    <property type="term" value="F:dioxygenase activity"/>
    <property type="evidence" value="ECO:0007669"/>
    <property type="project" value="UniProtKB-KW"/>
</dbReference>
<dbReference type="InterPro" id="IPR016156">
    <property type="entry name" value="FAD/NAD-linked_Rdtase_dimer_sf"/>
</dbReference>
<dbReference type="PANTHER" id="PTHR43557">
    <property type="entry name" value="APOPTOSIS-INDUCING FACTOR 1"/>
    <property type="match status" value="1"/>
</dbReference>
<dbReference type="Pfam" id="PF14759">
    <property type="entry name" value="Reductase_C"/>
    <property type="match status" value="1"/>
</dbReference>
<dbReference type="PRINTS" id="PR00411">
    <property type="entry name" value="PNDRDTASEI"/>
</dbReference>
<feature type="domain" description="Reductase C-terminal" evidence="6">
    <location>
        <begin position="321"/>
        <end position="405"/>
    </location>
</feature>
<evidence type="ECO:0000256" key="2">
    <source>
        <dbReference type="ARBA" id="ARBA00022630"/>
    </source>
</evidence>
<evidence type="ECO:0000259" key="5">
    <source>
        <dbReference type="Pfam" id="PF07992"/>
    </source>
</evidence>
<keyword evidence="4 7" id="KW-0560">Oxidoreductase</keyword>
<dbReference type="InterPro" id="IPR036188">
    <property type="entry name" value="FAD/NAD-bd_sf"/>
</dbReference>
<keyword evidence="8" id="KW-1185">Reference proteome</keyword>
<dbReference type="Gene3D" id="3.30.390.30">
    <property type="match status" value="1"/>
</dbReference>
<dbReference type="InterPro" id="IPR050446">
    <property type="entry name" value="FAD-oxidoreductase/Apoptosis"/>
</dbReference>
<dbReference type="InterPro" id="IPR023753">
    <property type="entry name" value="FAD/NAD-binding_dom"/>
</dbReference>
<dbReference type="InterPro" id="IPR028202">
    <property type="entry name" value="Reductase_C"/>
</dbReference>
<keyword evidence="2" id="KW-0285">Flavoprotein</keyword>
<evidence type="ECO:0000313" key="8">
    <source>
        <dbReference type="Proteomes" id="UP000540656"/>
    </source>
</evidence>
<gene>
    <name evidence="7" type="ORF">BJ980_000102</name>
</gene>
<sequence length="405" mass="42421">MSARILIVGASHAGVQLAAALRDGGHDGPITVVGAEPHLPYHRPPLSKAYLDGAATVASLALRPASFYEAKGIELLLGTRIEKIDAFAGVALTEDGAELHFDRLALATGSRVRRLAVPGADLAGVVYLRDLEDAEQLKQRLPGVRRAVVVGGGFIGLEAAAVLAQRGVEVSVVEAGPRLMGRATTPTLSGWFAELHQRRGVSVHLGAGVVALRGESAVDSVVLDDGAVLPADLVVVGIGVEPRVELAEQLGLAVDGGIVVDERARTSDPEIVAVGDATVMPHPLDRTSGVRLESVQNATDQAAVGAATLLGTERLHQAVPWFWSDQFDVKLQMAGAPRGHDQVVLRGSLEGDSFTLLLYRQGQLVGCECVNAAADFVAVRRALAAGVTLDPDLARDPDVRLKTLL</sequence>
<evidence type="ECO:0000256" key="1">
    <source>
        <dbReference type="ARBA" id="ARBA00001974"/>
    </source>
</evidence>
<dbReference type="Proteomes" id="UP000540656">
    <property type="component" value="Unassembled WGS sequence"/>
</dbReference>